<gene>
    <name evidence="4" type="ORF">H8K43_06225</name>
</gene>
<dbReference type="SUPFAM" id="SSF56954">
    <property type="entry name" value="Outer membrane efflux proteins (OEP)"/>
    <property type="match status" value="1"/>
</dbReference>
<sequence>MLKLSLSYSAVLSALMLSACASVGPDYQRPALELPGSAKTENLASAGKPGLLAADLTQWWAQFQDPVLTDLILEAAKYNQDLLLATGRIEEARALAVGATSNRYPTVDATLVGTKVRTSENAGKLAAGANPVSKDFQLGLTASYEVDVWGKLSRADEAAKARLLAQEQNRNVVQTTLFSNLAQSYFALRAADAQLKLAQETDKTRAENLRLQQKRRAAGAISELDLHQAEAETASAEASVAQAKQNVANLESAIAVLLGRSPAGIAHPVIARGSEISSLYQHLQLPADLSSEVLNRRPDILAAEQALVAANADIGQAKAAYFPSLKLTSGIGYESRVFKDLVDPSSLLWNLGANLVQPVFRAGAIGAVVAGAEARKTQATAQYVQAVQGAFRDVHDALNNAEANAQLYTANQKRVLALKDSQRLAELRYKNGYSSYLEVLNAQRDLAQVESGLIETQRAHLSAVVGLYKALGGGWNNAASANVQKP</sequence>
<dbReference type="Pfam" id="PF02321">
    <property type="entry name" value="OEP"/>
    <property type="match status" value="2"/>
</dbReference>
<dbReference type="PANTHER" id="PTHR30203:SF33">
    <property type="entry name" value="BLR4455 PROTEIN"/>
    <property type="match status" value="1"/>
</dbReference>
<evidence type="ECO:0000313" key="4">
    <source>
        <dbReference type="EMBL" id="MBC3931265.1"/>
    </source>
</evidence>
<dbReference type="InterPro" id="IPR010131">
    <property type="entry name" value="MdtP/NodT-like"/>
</dbReference>
<dbReference type="Gene3D" id="1.20.1600.10">
    <property type="entry name" value="Outer membrane efflux proteins (OEP)"/>
    <property type="match status" value="1"/>
</dbReference>
<keyword evidence="3" id="KW-0175">Coiled coil</keyword>
<feature type="chain" id="PRO_5045009388" evidence="2">
    <location>
        <begin position="22"/>
        <end position="486"/>
    </location>
</feature>
<keyword evidence="2" id="KW-0812">Transmembrane</keyword>
<dbReference type="PANTHER" id="PTHR30203">
    <property type="entry name" value="OUTER MEMBRANE CATION EFFLUX PROTEIN"/>
    <property type="match status" value="1"/>
</dbReference>
<dbReference type="InterPro" id="IPR003423">
    <property type="entry name" value="OMP_efflux"/>
</dbReference>
<keyword evidence="2" id="KW-0564">Palmitate</keyword>
<keyword evidence="2" id="KW-0449">Lipoprotein</keyword>
<feature type="coiled-coil region" evidence="3">
    <location>
        <begin position="226"/>
        <end position="260"/>
    </location>
</feature>
<accession>A0ABR7A2X2</accession>
<feature type="signal peptide" evidence="2">
    <location>
        <begin position="1"/>
        <end position="21"/>
    </location>
</feature>
<reference evidence="4 5" key="1">
    <citation type="submission" date="2020-08" db="EMBL/GenBank/DDBJ databases">
        <title>Novel species isolated from subtropical streams in China.</title>
        <authorList>
            <person name="Lu H."/>
        </authorList>
    </citation>
    <scope>NUCLEOTIDE SEQUENCE [LARGE SCALE GENOMIC DNA]</scope>
    <source>
        <strain evidence="4 5">CY22W</strain>
    </source>
</reference>
<evidence type="ECO:0000256" key="3">
    <source>
        <dbReference type="SAM" id="Coils"/>
    </source>
</evidence>
<name>A0ABR7A2X2_9BURK</name>
<dbReference type="PROSITE" id="PS51257">
    <property type="entry name" value="PROKAR_LIPOPROTEIN"/>
    <property type="match status" value="1"/>
</dbReference>
<comment type="similarity">
    <text evidence="1 2">Belongs to the outer membrane factor (OMF) (TC 1.B.17) family.</text>
</comment>
<dbReference type="NCBIfam" id="TIGR01845">
    <property type="entry name" value="outer_NodT"/>
    <property type="match status" value="1"/>
</dbReference>
<proteinExistence type="inferred from homology"/>
<keyword evidence="5" id="KW-1185">Reference proteome</keyword>
<evidence type="ECO:0000256" key="2">
    <source>
        <dbReference type="RuleBase" id="RU362097"/>
    </source>
</evidence>
<keyword evidence="2" id="KW-1134">Transmembrane beta strand</keyword>
<dbReference type="RefSeq" id="WP_186903053.1">
    <property type="nucleotide sequence ID" value="NZ_JACOGD010000003.1"/>
</dbReference>
<comment type="caution">
    <text evidence="4">The sequence shown here is derived from an EMBL/GenBank/DDBJ whole genome shotgun (WGS) entry which is preliminary data.</text>
</comment>
<keyword evidence="2" id="KW-0472">Membrane</keyword>
<dbReference type="Proteomes" id="UP000654304">
    <property type="component" value="Unassembled WGS sequence"/>
</dbReference>
<organism evidence="4 5">
    <name type="scientific">Undibacterium curvum</name>
    <dbReference type="NCBI Taxonomy" id="2762294"/>
    <lineage>
        <taxon>Bacteria</taxon>
        <taxon>Pseudomonadati</taxon>
        <taxon>Pseudomonadota</taxon>
        <taxon>Betaproteobacteria</taxon>
        <taxon>Burkholderiales</taxon>
        <taxon>Oxalobacteraceae</taxon>
        <taxon>Undibacterium</taxon>
    </lineage>
</organism>
<dbReference type="Gene3D" id="2.20.200.10">
    <property type="entry name" value="Outer membrane efflux proteins (OEP)"/>
    <property type="match status" value="1"/>
</dbReference>
<comment type="subcellular location">
    <subcellularLocation>
        <location evidence="2">Cell membrane</location>
        <topology evidence="2">Lipid-anchor</topology>
    </subcellularLocation>
</comment>
<evidence type="ECO:0000313" key="5">
    <source>
        <dbReference type="Proteomes" id="UP000654304"/>
    </source>
</evidence>
<evidence type="ECO:0000256" key="1">
    <source>
        <dbReference type="ARBA" id="ARBA00007613"/>
    </source>
</evidence>
<keyword evidence="2" id="KW-0732">Signal</keyword>
<dbReference type="EMBL" id="JACOGD010000003">
    <property type="protein sequence ID" value="MBC3931265.1"/>
    <property type="molecule type" value="Genomic_DNA"/>
</dbReference>
<protein>
    <submittedName>
        <fullName evidence="4">Efflux transporter outer membrane subunit</fullName>
    </submittedName>
</protein>